<dbReference type="Proteomes" id="UP000218103">
    <property type="component" value="Chromosome 1"/>
</dbReference>
<feature type="region of interest" description="Disordered" evidence="1">
    <location>
        <begin position="55"/>
        <end position="84"/>
    </location>
</feature>
<protein>
    <submittedName>
        <fullName evidence="2">Uncharacterized protein</fullName>
    </submittedName>
</protein>
<proteinExistence type="predicted"/>
<evidence type="ECO:0000313" key="2">
    <source>
        <dbReference type="EMBL" id="ATF77361.1"/>
    </source>
</evidence>
<accession>A0ABM6NS75</accession>
<reference evidence="3" key="1">
    <citation type="submission" date="2017-09" db="EMBL/GenBank/DDBJ databases">
        <title>FDA dAtabase for Regulatory Grade micrObial Sequences (FDA-ARGOS): Supporting development and validation of Infectious Disease Dx tests.</title>
        <authorList>
            <person name="Minogue T."/>
            <person name="Wolcott M."/>
            <person name="Wasieloski L."/>
            <person name="Aguilar W."/>
            <person name="Moore D."/>
            <person name="Tallon L.J."/>
            <person name="Sadzewicz L."/>
            <person name="Ott S."/>
            <person name="Zhao X."/>
            <person name="Nagaraj S."/>
            <person name="Vavikolanu K."/>
            <person name="Aluvathingal J."/>
            <person name="Nadendla S."/>
            <person name="Sichtig H."/>
        </authorList>
    </citation>
    <scope>NUCLEOTIDE SEQUENCE [LARGE SCALE GENOMIC DNA]</scope>
    <source>
        <strain evidence="3">FDAARGOS_388</strain>
    </source>
</reference>
<gene>
    <name evidence="2" type="ORF">CO711_07815</name>
</gene>
<evidence type="ECO:0000256" key="1">
    <source>
        <dbReference type="SAM" id="MobiDB-lite"/>
    </source>
</evidence>
<name>A0ABM6NS75_BURCE</name>
<evidence type="ECO:0000313" key="3">
    <source>
        <dbReference type="Proteomes" id="UP000218103"/>
    </source>
</evidence>
<dbReference type="EMBL" id="CP023518">
    <property type="protein sequence ID" value="ATF77361.1"/>
    <property type="molecule type" value="Genomic_DNA"/>
</dbReference>
<organism evidence="2 3">
    <name type="scientific">Burkholderia cepacia</name>
    <name type="common">Pseudomonas cepacia</name>
    <dbReference type="NCBI Taxonomy" id="292"/>
    <lineage>
        <taxon>Bacteria</taxon>
        <taxon>Pseudomonadati</taxon>
        <taxon>Pseudomonadota</taxon>
        <taxon>Betaproteobacteria</taxon>
        <taxon>Burkholderiales</taxon>
        <taxon>Burkholderiaceae</taxon>
        <taxon>Burkholderia</taxon>
        <taxon>Burkholderia cepacia complex</taxon>
    </lineage>
</organism>
<keyword evidence="3" id="KW-1185">Reference proteome</keyword>
<sequence>MRDTPGIPLIFNGSDSEKRCRLPILELTGPLAIGSRPTLETPGMEPEQTLKCRLRPRSHRDGAGVSAEVPTPAEIPQGWGRSKR</sequence>